<evidence type="ECO:0000313" key="8">
    <source>
        <dbReference type="WBParaSite" id="ECPE_0000797601-mRNA-1"/>
    </source>
</evidence>
<dbReference type="GO" id="GO:0016756">
    <property type="term" value="F:glutathione gamma-glutamylcysteinyltransferase activity"/>
    <property type="evidence" value="ECO:0007669"/>
    <property type="project" value="UniProtKB-EC"/>
</dbReference>
<dbReference type="PANTHER" id="PTHR33447">
    <property type="entry name" value="GLUTATHIONE GAMMA-GLUTAMYLCYSTEINYLTRANSFERASE"/>
    <property type="match status" value="1"/>
</dbReference>
<dbReference type="InterPro" id="IPR038156">
    <property type="entry name" value="PCS_N_sf"/>
</dbReference>
<dbReference type="WBParaSite" id="ECPE_0000797601-mRNA-1">
    <property type="protein sequence ID" value="ECPE_0000797601-mRNA-1"/>
    <property type="gene ID" value="ECPE_0000797601"/>
</dbReference>
<reference evidence="8" key="1">
    <citation type="submission" date="2016-06" db="UniProtKB">
        <authorList>
            <consortium name="WormBaseParasite"/>
        </authorList>
    </citation>
    <scope>IDENTIFICATION</scope>
</reference>
<evidence type="ECO:0000259" key="5">
    <source>
        <dbReference type="PROSITE" id="PS51443"/>
    </source>
</evidence>
<evidence type="ECO:0000256" key="1">
    <source>
        <dbReference type="ARBA" id="ARBA00012468"/>
    </source>
</evidence>
<dbReference type="InterPro" id="IPR040409">
    <property type="entry name" value="PCS-like"/>
</dbReference>
<evidence type="ECO:0000313" key="6">
    <source>
        <dbReference type="EMBL" id="VDP82435.1"/>
    </source>
</evidence>
<organism evidence="8">
    <name type="scientific">Echinostoma caproni</name>
    <dbReference type="NCBI Taxonomy" id="27848"/>
    <lineage>
        <taxon>Eukaryota</taxon>
        <taxon>Metazoa</taxon>
        <taxon>Spiralia</taxon>
        <taxon>Lophotrochozoa</taxon>
        <taxon>Platyhelminthes</taxon>
        <taxon>Trematoda</taxon>
        <taxon>Digenea</taxon>
        <taxon>Plagiorchiida</taxon>
        <taxon>Echinostomata</taxon>
        <taxon>Echinostomatoidea</taxon>
        <taxon>Echinostomatidae</taxon>
        <taxon>Echinostoma</taxon>
    </lineage>
</organism>
<dbReference type="EC" id="2.3.2.15" evidence="1"/>
<evidence type="ECO:0000256" key="2">
    <source>
        <dbReference type="ARBA" id="ARBA00022539"/>
    </source>
</evidence>
<keyword evidence="3" id="KW-0808">Transferase</keyword>
<dbReference type="Proteomes" id="UP000272942">
    <property type="component" value="Unassembled WGS sequence"/>
</dbReference>
<keyword evidence="7" id="KW-1185">Reference proteome</keyword>
<keyword evidence="4" id="KW-0479">Metal-binding</keyword>
<dbReference type="GO" id="GO:0046872">
    <property type="term" value="F:metal ion binding"/>
    <property type="evidence" value="ECO:0007669"/>
    <property type="project" value="UniProtKB-KW"/>
</dbReference>
<dbReference type="InterPro" id="IPR038765">
    <property type="entry name" value="Papain-like_cys_pep_sf"/>
</dbReference>
<evidence type="ECO:0000256" key="3">
    <source>
        <dbReference type="ARBA" id="ARBA00022679"/>
    </source>
</evidence>
<feature type="domain" description="Peptidase C83" evidence="5">
    <location>
        <begin position="15"/>
        <end position="217"/>
    </location>
</feature>
<evidence type="ECO:0000256" key="4">
    <source>
        <dbReference type="ARBA" id="ARBA00022723"/>
    </source>
</evidence>
<dbReference type="PROSITE" id="PS51443">
    <property type="entry name" value="PCS"/>
    <property type="match status" value="1"/>
</dbReference>
<proteinExistence type="predicted"/>
<protein>
    <recommendedName>
        <fullName evidence="1">glutathione gamma-glutamylcysteinyltransferase</fullName>
        <ecNumber evidence="1">2.3.2.15</ecNumber>
    </recommendedName>
</protein>
<dbReference type="GO" id="GO:0010273">
    <property type="term" value="P:detoxification of copper ion"/>
    <property type="evidence" value="ECO:0007669"/>
    <property type="project" value="TreeGrafter"/>
</dbReference>
<dbReference type="OrthoDB" id="448954at2759"/>
<dbReference type="SUPFAM" id="SSF54001">
    <property type="entry name" value="Cysteine proteinases"/>
    <property type="match status" value="1"/>
</dbReference>
<dbReference type="Gene3D" id="3.90.70.30">
    <property type="entry name" value="Phytochelatin synthase, N-terminal domain"/>
    <property type="match status" value="2"/>
</dbReference>
<keyword evidence="2" id="KW-0104">Cadmium</keyword>
<gene>
    <name evidence="6" type="ORF">ECPE_LOCUS7955</name>
</gene>
<dbReference type="Pfam" id="PF05023">
    <property type="entry name" value="Phytochelatin"/>
    <property type="match status" value="2"/>
</dbReference>
<dbReference type="GO" id="GO:0098849">
    <property type="term" value="P:cellular detoxification of cadmium ion"/>
    <property type="evidence" value="ECO:0007669"/>
    <property type="project" value="TreeGrafter"/>
</dbReference>
<evidence type="ECO:0000313" key="7">
    <source>
        <dbReference type="Proteomes" id="UP000272942"/>
    </source>
</evidence>
<dbReference type="InterPro" id="IPR007719">
    <property type="entry name" value="PCS_N"/>
</dbReference>
<accession>A0A183ALX0</accession>
<reference evidence="6 7" key="2">
    <citation type="submission" date="2018-11" db="EMBL/GenBank/DDBJ databases">
        <authorList>
            <consortium name="Pathogen Informatics"/>
        </authorList>
    </citation>
    <scope>NUCLEOTIDE SEQUENCE [LARGE SCALE GENOMIC DNA]</scope>
    <source>
        <strain evidence="6 7">Egypt</strain>
    </source>
</reference>
<dbReference type="GO" id="GO:0046938">
    <property type="term" value="P:phytochelatin biosynthetic process"/>
    <property type="evidence" value="ECO:0007669"/>
    <property type="project" value="InterPro"/>
</dbReference>
<dbReference type="AlphaFoldDB" id="A0A183ALX0"/>
<sequence>MLLIKPSQANYNAPVSSVEFYRRPLPRHCIAFSSPEGKALFRESLLTGHMEAYFALAAQLCTQAEPAYCGLATLVMVLNALEMDPGRVWKGPWRWYHETMLTCCVDSSVLTEGIVMDKFVEVARCLRSNIATVSLHIPSRFFSILIPFSISCQTGTGHFAAIGGYHPERELVFLFDTARFKYPSHWVPLSRLWEGMSHVDPATQQPRGYLILTRATAVQMRPEEIKCSSLTEDSPSCPFEMNQLTEDEVRIVMVCIFVI</sequence>
<dbReference type="EMBL" id="UZAN01045313">
    <property type="protein sequence ID" value="VDP82435.1"/>
    <property type="molecule type" value="Genomic_DNA"/>
</dbReference>
<dbReference type="PANTHER" id="PTHR33447:SF2">
    <property type="entry name" value="GLUTATHIONE GAMMA-GLUTAMYLCYSTEINYLTRANSFERASE"/>
    <property type="match status" value="1"/>
</dbReference>
<name>A0A183ALX0_9TREM</name>